<dbReference type="GO" id="GO:0008168">
    <property type="term" value="F:methyltransferase activity"/>
    <property type="evidence" value="ECO:0007669"/>
    <property type="project" value="UniProtKB-KW"/>
</dbReference>
<keyword evidence="1 6" id="KW-0489">Methyltransferase</keyword>
<evidence type="ECO:0000259" key="5">
    <source>
        <dbReference type="Pfam" id="PF08100"/>
    </source>
</evidence>
<protein>
    <submittedName>
        <fullName evidence="6">Methyltransferase</fullName>
    </submittedName>
</protein>
<dbReference type="Proteomes" id="UP001595872">
    <property type="component" value="Unassembled WGS sequence"/>
</dbReference>
<dbReference type="InterPro" id="IPR001077">
    <property type="entry name" value="COMT_C"/>
</dbReference>
<evidence type="ECO:0000313" key="7">
    <source>
        <dbReference type="Proteomes" id="UP001595872"/>
    </source>
</evidence>
<accession>A0ABV9TW69</accession>
<feature type="domain" description="O-methyltransferase dimerisation" evidence="5">
    <location>
        <begin position="14"/>
        <end position="89"/>
    </location>
</feature>
<dbReference type="InterPro" id="IPR016461">
    <property type="entry name" value="COMT-like"/>
</dbReference>
<dbReference type="PANTHER" id="PTHR43712">
    <property type="entry name" value="PUTATIVE (AFU_ORTHOLOGUE AFUA_4G14580)-RELATED"/>
    <property type="match status" value="1"/>
</dbReference>
<dbReference type="Pfam" id="PF08100">
    <property type="entry name" value="Dimerisation"/>
    <property type="match status" value="1"/>
</dbReference>
<sequence length="332" mass="35613">MTTAPVPPPQAVLKIASGARQAKVLIAANELEVFTALGDGPLSADALRERTGLHPYGASHFLDALVGLELLERRPGGYANAPAADRYLVRGRPEYIGGFLRFLDRVLHPAWDGLADSLRTGRPANTDPYGGLYRDEADRDEFLAAMDTFNAPLGEALAARDWSQWSSVVDVGGARGNLAARLVRAHPHLRAGVFDLPEVRPAFDRHIAGLGHAPVEFTAGDFFADPLPEADVLLFGHVLHNWPPDKRVQLLRSAFKALRPGGAVLIYDALVEAAEPRLPNLLASLNMLVWSAGGLGYSLDDARAWLAEAGFGPAAAEELGPATTLVIAHKPR</sequence>
<dbReference type="SUPFAM" id="SSF46785">
    <property type="entry name" value="Winged helix' DNA-binding domain"/>
    <property type="match status" value="1"/>
</dbReference>
<dbReference type="PANTHER" id="PTHR43712:SF2">
    <property type="entry name" value="O-METHYLTRANSFERASE CICE"/>
    <property type="match status" value="1"/>
</dbReference>
<keyword evidence="7" id="KW-1185">Reference proteome</keyword>
<dbReference type="InterPro" id="IPR012967">
    <property type="entry name" value="COMT_dimerisation"/>
</dbReference>
<dbReference type="CDD" id="cd02440">
    <property type="entry name" value="AdoMet_MTases"/>
    <property type="match status" value="1"/>
</dbReference>
<dbReference type="InterPro" id="IPR029063">
    <property type="entry name" value="SAM-dependent_MTases_sf"/>
</dbReference>
<reference evidence="7" key="1">
    <citation type="journal article" date="2019" name="Int. J. Syst. Evol. Microbiol.">
        <title>The Global Catalogue of Microorganisms (GCM) 10K type strain sequencing project: providing services to taxonomists for standard genome sequencing and annotation.</title>
        <authorList>
            <consortium name="The Broad Institute Genomics Platform"/>
            <consortium name="The Broad Institute Genome Sequencing Center for Infectious Disease"/>
            <person name="Wu L."/>
            <person name="Ma J."/>
        </authorList>
    </citation>
    <scope>NUCLEOTIDE SEQUENCE [LARGE SCALE GENOMIC DNA]</scope>
    <source>
        <strain evidence="7">KLKA75</strain>
    </source>
</reference>
<evidence type="ECO:0000256" key="1">
    <source>
        <dbReference type="ARBA" id="ARBA00022603"/>
    </source>
</evidence>
<dbReference type="EMBL" id="JBHSIT010000003">
    <property type="protein sequence ID" value="MFC4908390.1"/>
    <property type="molecule type" value="Genomic_DNA"/>
</dbReference>
<dbReference type="GO" id="GO:0032259">
    <property type="term" value="P:methylation"/>
    <property type="evidence" value="ECO:0007669"/>
    <property type="project" value="UniProtKB-KW"/>
</dbReference>
<proteinExistence type="predicted"/>
<keyword evidence="2" id="KW-0808">Transferase</keyword>
<dbReference type="InterPro" id="IPR036388">
    <property type="entry name" value="WH-like_DNA-bd_sf"/>
</dbReference>
<keyword evidence="3" id="KW-0949">S-adenosyl-L-methionine</keyword>
<gene>
    <name evidence="6" type="ORF">ACFPCY_13735</name>
</gene>
<evidence type="ECO:0000256" key="3">
    <source>
        <dbReference type="ARBA" id="ARBA00022691"/>
    </source>
</evidence>
<name>A0ABV9TW69_9ACTN</name>
<dbReference type="Gene3D" id="1.10.10.10">
    <property type="entry name" value="Winged helix-like DNA-binding domain superfamily/Winged helix DNA-binding domain"/>
    <property type="match status" value="1"/>
</dbReference>
<dbReference type="Pfam" id="PF00891">
    <property type="entry name" value="Methyltransf_2"/>
    <property type="match status" value="1"/>
</dbReference>
<feature type="domain" description="O-methyltransferase C-terminal" evidence="4">
    <location>
        <begin position="112"/>
        <end position="311"/>
    </location>
</feature>
<organism evidence="6 7">
    <name type="scientific">Actinomadura gamaensis</name>
    <dbReference type="NCBI Taxonomy" id="1763541"/>
    <lineage>
        <taxon>Bacteria</taxon>
        <taxon>Bacillati</taxon>
        <taxon>Actinomycetota</taxon>
        <taxon>Actinomycetes</taxon>
        <taxon>Streptosporangiales</taxon>
        <taxon>Thermomonosporaceae</taxon>
        <taxon>Actinomadura</taxon>
    </lineage>
</organism>
<evidence type="ECO:0000256" key="2">
    <source>
        <dbReference type="ARBA" id="ARBA00022679"/>
    </source>
</evidence>
<dbReference type="InterPro" id="IPR036390">
    <property type="entry name" value="WH_DNA-bd_sf"/>
</dbReference>
<dbReference type="RefSeq" id="WP_378254953.1">
    <property type="nucleotide sequence ID" value="NZ_JBHSIT010000003.1"/>
</dbReference>
<evidence type="ECO:0000259" key="4">
    <source>
        <dbReference type="Pfam" id="PF00891"/>
    </source>
</evidence>
<dbReference type="PROSITE" id="PS51683">
    <property type="entry name" value="SAM_OMT_II"/>
    <property type="match status" value="1"/>
</dbReference>
<evidence type="ECO:0000313" key="6">
    <source>
        <dbReference type="EMBL" id="MFC4908390.1"/>
    </source>
</evidence>
<comment type="caution">
    <text evidence="6">The sequence shown here is derived from an EMBL/GenBank/DDBJ whole genome shotgun (WGS) entry which is preliminary data.</text>
</comment>
<dbReference type="Gene3D" id="3.40.50.150">
    <property type="entry name" value="Vaccinia Virus protein VP39"/>
    <property type="match status" value="1"/>
</dbReference>
<dbReference type="SUPFAM" id="SSF53335">
    <property type="entry name" value="S-adenosyl-L-methionine-dependent methyltransferases"/>
    <property type="match status" value="1"/>
</dbReference>